<feature type="region of interest" description="C-terminal hotdog fold" evidence="1">
    <location>
        <begin position="49"/>
        <end position="211"/>
    </location>
</feature>
<feature type="domain" description="PKS/mFAS DH" evidence="2">
    <location>
        <begin position="1"/>
        <end position="211"/>
    </location>
</feature>
<dbReference type="InterPro" id="IPR049900">
    <property type="entry name" value="PKS_mFAS_DH"/>
</dbReference>
<proteinExistence type="predicted"/>
<dbReference type="SUPFAM" id="SSF52777">
    <property type="entry name" value="CoA-dependent acyltransferases"/>
    <property type="match status" value="1"/>
</dbReference>
<feature type="region of interest" description="N-terminal hotdog fold" evidence="1">
    <location>
        <begin position="1"/>
        <end position="34"/>
    </location>
</feature>
<name>A0AAN9YCF0_9PEZI</name>
<evidence type="ECO:0000313" key="4">
    <source>
        <dbReference type="Proteomes" id="UP001320245"/>
    </source>
</evidence>
<sequence length="259" mass="28973">MIEANFKYYATSGKDTDVFKLGASGRSGVYLGQPCDTILPARPSQRQNLRAVSEEEFYESISELGYGYTGQFKALKGLKRKLGAAIGYIAAEPANLITHPAALDAAFSGRGNDAEDMEVIGPLYNLVLVRLVGNLLIKFEDLLQYTRDKTLAGLTNSNLPYPVLVEELGRQRATKYNPFFQVFIDYRMNQREKIQWAEGMKLQGMGFALNVPYDVYLDIIDADDGSCVHHLFLRKETFGEDEADKLAADYLRLMQVDAV</sequence>
<dbReference type="InterPro" id="IPR049551">
    <property type="entry name" value="PKS_DH_C"/>
</dbReference>
<protein>
    <recommendedName>
        <fullName evidence="2">PKS/mFAS DH domain-containing protein</fullName>
    </recommendedName>
</protein>
<reference evidence="3 4" key="1">
    <citation type="journal article" date="2023" name="PLoS ONE">
        <title>Cytospora paraplurivora sp. nov. isolated from orchards with fruit tree decline syndrome in Ontario, Canada.</title>
        <authorList>
            <person name="Ilyukhin E."/>
            <person name="Nguyen H.D.T."/>
            <person name="Castle A.J."/>
            <person name="Ellouze W."/>
        </authorList>
    </citation>
    <scope>NUCLEOTIDE SEQUENCE [LARGE SCALE GENOMIC DNA]</scope>
    <source>
        <strain evidence="3 4">FDS-564</strain>
    </source>
</reference>
<dbReference type="EMBL" id="JAJSPL020000058">
    <property type="protein sequence ID" value="KAK7731054.1"/>
    <property type="molecule type" value="Genomic_DNA"/>
</dbReference>
<accession>A0AAN9YCF0</accession>
<comment type="caution">
    <text evidence="3">The sequence shown here is derived from an EMBL/GenBank/DDBJ whole genome shotgun (WGS) entry which is preliminary data.</text>
</comment>
<comment type="caution">
    <text evidence="1">Lacks conserved residue(s) required for the propagation of feature annotation.</text>
</comment>
<dbReference type="Proteomes" id="UP001320245">
    <property type="component" value="Unassembled WGS sequence"/>
</dbReference>
<dbReference type="Gene3D" id="3.30.559.30">
    <property type="entry name" value="Nonribosomal peptide synthetase, condensation domain"/>
    <property type="match status" value="1"/>
</dbReference>
<dbReference type="AlphaFoldDB" id="A0AAN9YCF0"/>
<dbReference type="Gene3D" id="3.10.129.120">
    <property type="match status" value="1"/>
</dbReference>
<organism evidence="3 4">
    <name type="scientific">Cytospora paraplurivora</name>
    <dbReference type="NCBI Taxonomy" id="2898453"/>
    <lineage>
        <taxon>Eukaryota</taxon>
        <taxon>Fungi</taxon>
        <taxon>Dikarya</taxon>
        <taxon>Ascomycota</taxon>
        <taxon>Pezizomycotina</taxon>
        <taxon>Sordariomycetes</taxon>
        <taxon>Sordariomycetidae</taxon>
        <taxon>Diaporthales</taxon>
        <taxon>Cytosporaceae</taxon>
        <taxon>Cytospora</taxon>
    </lineage>
</organism>
<evidence type="ECO:0000259" key="2">
    <source>
        <dbReference type="PROSITE" id="PS52019"/>
    </source>
</evidence>
<keyword evidence="4" id="KW-1185">Reference proteome</keyword>
<evidence type="ECO:0000256" key="1">
    <source>
        <dbReference type="PROSITE-ProRule" id="PRU01363"/>
    </source>
</evidence>
<dbReference type="PROSITE" id="PS52019">
    <property type="entry name" value="PKS_MFAS_DH"/>
    <property type="match status" value="1"/>
</dbReference>
<dbReference type="Pfam" id="PF14765">
    <property type="entry name" value="PS-DH"/>
    <property type="match status" value="1"/>
</dbReference>
<evidence type="ECO:0000313" key="3">
    <source>
        <dbReference type="EMBL" id="KAK7731054.1"/>
    </source>
</evidence>
<gene>
    <name evidence="3" type="ORF">SLS53_008856</name>
</gene>